<dbReference type="SUPFAM" id="SSF69318">
    <property type="entry name" value="Integrin alpha N-terminal domain"/>
    <property type="match status" value="1"/>
</dbReference>
<dbReference type="EMBL" id="KB200274">
    <property type="protein sequence ID" value="ESP02367.1"/>
    <property type="molecule type" value="Genomic_DNA"/>
</dbReference>
<feature type="chain" id="PRO_5004716795" evidence="1">
    <location>
        <begin position="23"/>
        <end position="429"/>
    </location>
</feature>
<name>V4B9X7_LOTGI</name>
<dbReference type="GeneID" id="20245795"/>
<dbReference type="RefSeq" id="XP_009046950.1">
    <property type="nucleotide sequence ID" value="XM_009048702.1"/>
</dbReference>
<proteinExistence type="predicted"/>
<dbReference type="InterPro" id="IPR028994">
    <property type="entry name" value="Integrin_alpha_N"/>
</dbReference>
<dbReference type="HOGENOM" id="CLU_051917_0_0_1"/>
<dbReference type="Proteomes" id="UP000030746">
    <property type="component" value="Unassembled WGS sequence"/>
</dbReference>
<dbReference type="KEGG" id="lgi:LOTGIDRAFT_205101"/>
<protein>
    <submittedName>
        <fullName evidence="2">Uncharacterized protein</fullName>
    </submittedName>
</protein>
<organism evidence="2 3">
    <name type="scientific">Lottia gigantea</name>
    <name type="common">Giant owl limpet</name>
    <dbReference type="NCBI Taxonomy" id="225164"/>
    <lineage>
        <taxon>Eukaryota</taxon>
        <taxon>Metazoa</taxon>
        <taxon>Spiralia</taxon>
        <taxon>Lophotrochozoa</taxon>
        <taxon>Mollusca</taxon>
        <taxon>Gastropoda</taxon>
        <taxon>Patellogastropoda</taxon>
        <taxon>Lottioidea</taxon>
        <taxon>Lottiidae</taxon>
        <taxon>Lottia</taxon>
    </lineage>
</organism>
<dbReference type="OMA" id="KIQHRVI"/>
<dbReference type="PANTHER" id="PTHR35836:SF1">
    <property type="entry name" value="VCBS REPEAT-CONTAINING PROTEIN"/>
    <property type="match status" value="1"/>
</dbReference>
<dbReference type="CTD" id="20245795"/>
<evidence type="ECO:0000313" key="2">
    <source>
        <dbReference type="EMBL" id="ESP02367.1"/>
    </source>
</evidence>
<evidence type="ECO:0000313" key="3">
    <source>
        <dbReference type="Proteomes" id="UP000030746"/>
    </source>
</evidence>
<dbReference type="PANTHER" id="PTHR35836">
    <property type="entry name" value="VCBS REPEAT-CONTAINING PROTEIN"/>
    <property type="match status" value="1"/>
</dbReference>
<keyword evidence="1" id="KW-0732">Signal</keyword>
<reference evidence="2 3" key="1">
    <citation type="journal article" date="2013" name="Nature">
        <title>Insights into bilaterian evolution from three spiralian genomes.</title>
        <authorList>
            <person name="Simakov O."/>
            <person name="Marletaz F."/>
            <person name="Cho S.J."/>
            <person name="Edsinger-Gonzales E."/>
            <person name="Havlak P."/>
            <person name="Hellsten U."/>
            <person name="Kuo D.H."/>
            <person name="Larsson T."/>
            <person name="Lv J."/>
            <person name="Arendt D."/>
            <person name="Savage R."/>
            <person name="Osoegawa K."/>
            <person name="de Jong P."/>
            <person name="Grimwood J."/>
            <person name="Chapman J.A."/>
            <person name="Shapiro H."/>
            <person name="Aerts A."/>
            <person name="Otillar R.P."/>
            <person name="Terry A.Y."/>
            <person name="Boore J.L."/>
            <person name="Grigoriev I.V."/>
            <person name="Lindberg D.R."/>
            <person name="Seaver E.C."/>
            <person name="Weisblat D.A."/>
            <person name="Putnam N.H."/>
            <person name="Rokhsar D.S."/>
        </authorList>
    </citation>
    <scope>NUCLEOTIDE SEQUENCE [LARGE SCALE GENOMIC DNA]</scope>
</reference>
<feature type="signal peptide" evidence="1">
    <location>
        <begin position="1"/>
        <end position="22"/>
    </location>
</feature>
<gene>
    <name evidence="2" type="ORF">LOTGIDRAFT_205101</name>
</gene>
<dbReference type="OrthoDB" id="10022113at2759"/>
<sequence length="429" mass="47340">MNNWASLGLALLLGSWTLETHGGSLKLLGSFKVPHAGFTEVVEDHHSNNPKDKFHLFISSFNPIPLTTDYVYEVAHIGSHLGNVAGIKPKVATTTVTWPNEVNEVPESVFHKNMLTVSGGFLVPLKTHGMIELLDYSSEPPKGPYRITDEATDSKWFYHRVMWLDMNGDGRLDAVTCRAEKPVVFGGPKGQLIWFENPGGSNALKHTWKSHVLDNGADVYFDIVKLPTPQGKKDCIITAGFFSKSLNIYWTTDSKGRWNDKSKVKRRVIDNHIKAVFDVKATDLDHDGKLDLLVTSNDAHDASMYIFEIPSDFRTGAFKKHVIATKFASRTGGVGKGAPGSPLVFYPQVKKTNVKPWILLSGDDDGRAHLLKPRSEAHGDFKYSMEDVLDVGSGTVGKIAAKDVDGDGYSEVFIPGYNQGLVHVYTTKV</sequence>
<dbReference type="AlphaFoldDB" id="V4B9X7"/>
<accession>V4B9X7</accession>
<evidence type="ECO:0000256" key="1">
    <source>
        <dbReference type="SAM" id="SignalP"/>
    </source>
</evidence>
<keyword evidence="3" id="KW-1185">Reference proteome</keyword>